<name>F2UKJ3_SALR5</name>
<dbReference type="InterPro" id="IPR006461">
    <property type="entry name" value="PLAC_motif_containing"/>
</dbReference>
<dbReference type="InParanoid" id="F2UKJ3"/>
<evidence type="ECO:0000313" key="2">
    <source>
        <dbReference type="Proteomes" id="UP000007799"/>
    </source>
</evidence>
<reference evidence="1" key="1">
    <citation type="submission" date="2009-08" db="EMBL/GenBank/DDBJ databases">
        <title>Annotation of Salpingoeca rosetta.</title>
        <authorList>
            <consortium name="The Broad Institute Genome Sequencing Platform"/>
            <person name="Russ C."/>
            <person name="Cuomo C."/>
            <person name="Burger G."/>
            <person name="Gray M.W."/>
            <person name="Holland P.W.H."/>
            <person name="King N."/>
            <person name="Lang F.B.F."/>
            <person name="Roger A.J."/>
            <person name="Ruiz-Trillo I."/>
            <person name="Young S.K."/>
            <person name="Zeng Q."/>
            <person name="Gargeya S."/>
            <person name="Alvarado L."/>
            <person name="Berlin A."/>
            <person name="Chapman S.B."/>
            <person name="Chen Z."/>
            <person name="Freedman E."/>
            <person name="Gellesch M."/>
            <person name="Goldberg J."/>
            <person name="Griggs A."/>
            <person name="Gujja S."/>
            <person name="Heilman E."/>
            <person name="Heiman D."/>
            <person name="Howarth C."/>
            <person name="Mehta T."/>
            <person name="Neiman D."/>
            <person name="Pearson M."/>
            <person name="Roberts A."/>
            <person name="Saif S."/>
            <person name="Shea T."/>
            <person name="Shenoy N."/>
            <person name="Sisk P."/>
            <person name="Stolte C."/>
            <person name="Sykes S."/>
            <person name="White J."/>
            <person name="Yandava C."/>
            <person name="Haas B."/>
            <person name="Nusbaum C."/>
            <person name="Birren B."/>
        </authorList>
    </citation>
    <scope>NUCLEOTIDE SEQUENCE [LARGE SCALE GENOMIC DNA]</scope>
    <source>
        <strain evidence="1">ATCC 50818</strain>
    </source>
</reference>
<gene>
    <name evidence="1" type="ORF">PTSG_08733</name>
</gene>
<dbReference type="EMBL" id="GL832979">
    <property type="protein sequence ID" value="EGD77642.1"/>
    <property type="molecule type" value="Genomic_DNA"/>
</dbReference>
<protein>
    <submittedName>
        <fullName evidence="1">Uncharacterized protein</fullName>
    </submittedName>
</protein>
<dbReference type="GeneID" id="16070667"/>
<dbReference type="RefSeq" id="XP_004990118.1">
    <property type="nucleotide sequence ID" value="XM_004990061.1"/>
</dbReference>
<dbReference type="eggNOG" id="ENOG502SEZ4">
    <property type="taxonomic scope" value="Eukaryota"/>
</dbReference>
<keyword evidence="2" id="KW-1185">Reference proteome</keyword>
<dbReference type="NCBIfam" id="TIGR01571">
    <property type="entry name" value="A_thal_Cys_rich"/>
    <property type="match status" value="1"/>
</dbReference>
<accession>F2UKJ3</accession>
<dbReference type="Pfam" id="PF04749">
    <property type="entry name" value="PLAC8"/>
    <property type="match status" value="1"/>
</dbReference>
<dbReference type="OMA" id="FENIVGC"/>
<dbReference type="KEGG" id="sre:PTSG_08733"/>
<sequence>MNALDFLSPGFQQPLLGCFGNPMECLFTWCCAGAVLASSRTHVDGRECGILDCCCTASPFHVRAAVRAKNGVEPNKVMDCLAICLCPACSIWQAAKEGGAPIIPEKAAFTRL</sequence>
<organism evidence="2">
    <name type="scientific">Salpingoeca rosetta (strain ATCC 50818 / BSB-021)</name>
    <dbReference type="NCBI Taxonomy" id="946362"/>
    <lineage>
        <taxon>Eukaryota</taxon>
        <taxon>Choanoflagellata</taxon>
        <taxon>Craspedida</taxon>
        <taxon>Salpingoecidae</taxon>
        <taxon>Salpingoeca</taxon>
    </lineage>
</organism>
<proteinExistence type="predicted"/>
<dbReference type="Proteomes" id="UP000007799">
    <property type="component" value="Unassembled WGS sequence"/>
</dbReference>
<evidence type="ECO:0000313" key="1">
    <source>
        <dbReference type="EMBL" id="EGD77642.1"/>
    </source>
</evidence>
<dbReference type="STRING" id="946362.F2UKJ3"/>
<dbReference type="AlphaFoldDB" id="F2UKJ3"/>